<keyword evidence="1" id="KW-1133">Transmembrane helix</keyword>
<dbReference type="EMBL" id="SRLO01000272">
    <property type="protein sequence ID" value="TNN63472.1"/>
    <property type="molecule type" value="Genomic_DNA"/>
</dbReference>
<accession>A0A4Z2HFA3</accession>
<dbReference type="Proteomes" id="UP000314294">
    <property type="component" value="Unassembled WGS sequence"/>
</dbReference>
<organism evidence="2 3">
    <name type="scientific">Liparis tanakae</name>
    <name type="common">Tanaka's snailfish</name>
    <dbReference type="NCBI Taxonomy" id="230148"/>
    <lineage>
        <taxon>Eukaryota</taxon>
        <taxon>Metazoa</taxon>
        <taxon>Chordata</taxon>
        <taxon>Craniata</taxon>
        <taxon>Vertebrata</taxon>
        <taxon>Euteleostomi</taxon>
        <taxon>Actinopterygii</taxon>
        <taxon>Neopterygii</taxon>
        <taxon>Teleostei</taxon>
        <taxon>Neoteleostei</taxon>
        <taxon>Acanthomorphata</taxon>
        <taxon>Eupercaria</taxon>
        <taxon>Perciformes</taxon>
        <taxon>Cottioidei</taxon>
        <taxon>Cottales</taxon>
        <taxon>Liparidae</taxon>
        <taxon>Liparis</taxon>
    </lineage>
</organism>
<keyword evidence="1" id="KW-0472">Membrane</keyword>
<dbReference type="AlphaFoldDB" id="A0A4Z2HFA3"/>
<reference evidence="2 3" key="1">
    <citation type="submission" date="2019-03" db="EMBL/GenBank/DDBJ databases">
        <title>First draft genome of Liparis tanakae, snailfish: a comprehensive survey of snailfish specific genes.</title>
        <authorList>
            <person name="Kim W."/>
            <person name="Song I."/>
            <person name="Jeong J.-H."/>
            <person name="Kim D."/>
            <person name="Kim S."/>
            <person name="Ryu S."/>
            <person name="Song J.Y."/>
            <person name="Lee S.K."/>
        </authorList>
    </citation>
    <scope>NUCLEOTIDE SEQUENCE [LARGE SCALE GENOMIC DNA]</scope>
    <source>
        <tissue evidence="2">Muscle</tissue>
    </source>
</reference>
<protein>
    <submittedName>
        <fullName evidence="2">Uncharacterized protein</fullName>
    </submittedName>
</protein>
<evidence type="ECO:0000313" key="2">
    <source>
        <dbReference type="EMBL" id="TNN63472.1"/>
    </source>
</evidence>
<keyword evidence="1" id="KW-0812">Transmembrane</keyword>
<sequence length="581" mass="62769">MATASTTSSLMAVAGEILVPDAQQLLLAVGMRHELKGKDTAEHRSAMLDLIREERREELEPPGVSPAVILSSRLYLKFLLNIRHDGQLVAELQGRQHRVLVGQAEVGGAGEPLVGVDPGARVAEGVELLLVVTGVAVAEVVVRRVDAGAFTQQRVDDLVLLAVRRQDHRASSPRPVLIVRVEVVPHVRLSRAACQTMGVSERREGVPHSGQIRPPQQQLRHLQVFVGDGQLQCILAHVVHGVDIEVGHLEKHAAHFWYVAVFSGLQETLLHLRRADGGSGEHVGRAAESLASLHHADGNQELSLRAALAGSAGYRGCEPRGCRRDPQAGCCDGAPTACGSSPRWSAEKKRVLLLVAILLIFMVTDLMACGTPFCLQVSHRMFILRSGSCSGSSAAPLRLASPQRLNHQPVRLCRALQLSTGAPPREQDGLQPSLSTSAALKGANHEAFYRTFSRTCAAGVSAQVNREEQSFVAQLEVIVRRIRGDVIVGHQSDVELEPSVLLAQYVSKAVDIIGPGSLEVSDSVGPPLHHRPSASHVVHLTEHLQHRWRCDCRSGDRLRTSAGVAVRLTSKEESVSSGWTM</sequence>
<comment type="caution">
    <text evidence="2">The sequence shown here is derived from an EMBL/GenBank/DDBJ whole genome shotgun (WGS) entry which is preliminary data.</text>
</comment>
<evidence type="ECO:0000313" key="3">
    <source>
        <dbReference type="Proteomes" id="UP000314294"/>
    </source>
</evidence>
<feature type="transmembrane region" description="Helical" evidence="1">
    <location>
        <begin position="351"/>
        <end position="375"/>
    </location>
</feature>
<gene>
    <name evidence="2" type="ORF">EYF80_026322</name>
</gene>
<name>A0A4Z2HFA3_9TELE</name>
<keyword evidence="3" id="KW-1185">Reference proteome</keyword>
<proteinExistence type="predicted"/>
<evidence type="ECO:0000256" key="1">
    <source>
        <dbReference type="SAM" id="Phobius"/>
    </source>
</evidence>